<evidence type="ECO:0000313" key="2">
    <source>
        <dbReference type="EMBL" id="ODQ74943.1"/>
    </source>
</evidence>
<protein>
    <submittedName>
        <fullName evidence="2">Uncharacterized protein</fullName>
    </submittedName>
</protein>
<feature type="region of interest" description="Disordered" evidence="1">
    <location>
        <begin position="47"/>
        <end position="75"/>
    </location>
</feature>
<evidence type="ECO:0000313" key="3">
    <source>
        <dbReference type="Proteomes" id="UP000094385"/>
    </source>
</evidence>
<dbReference type="OrthoDB" id="10468384at2759"/>
<sequence length="284" mass="32018">MPAKRDNIRELQIFEGASLKRWTPGSFVASTLASRAGITTALFPSAGSHIKDPTSVNNRQTGKQRSYRKHVKNKDDGQEWSAEEISSLNIFERFVDGNRNAERMGKINVVHQRLAEILFPGRPYSEIFDRLKSYRLDVTAQPASHDRKRRKVSSKLQELRHIAETDTEFLSRTSELNIADDDNGEANKKTWAEKMEEIDGILGLNFADTPSQGVADTDSTSKVAQAEAGEVKNRLLAFDRLRDTGRDIEEPSEVFSARERSTRVHHLDEVLGLGDFAMEMQQAD</sequence>
<name>A0A1E3QB73_LIPST</name>
<dbReference type="Proteomes" id="UP000094385">
    <property type="component" value="Unassembled WGS sequence"/>
</dbReference>
<gene>
    <name evidence="2" type="ORF">LIPSTDRAFT_61801</name>
</gene>
<evidence type="ECO:0000256" key="1">
    <source>
        <dbReference type="SAM" id="MobiDB-lite"/>
    </source>
</evidence>
<organism evidence="2 3">
    <name type="scientific">Lipomyces starkeyi NRRL Y-11557</name>
    <dbReference type="NCBI Taxonomy" id="675824"/>
    <lineage>
        <taxon>Eukaryota</taxon>
        <taxon>Fungi</taxon>
        <taxon>Dikarya</taxon>
        <taxon>Ascomycota</taxon>
        <taxon>Saccharomycotina</taxon>
        <taxon>Lipomycetes</taxon>
        <taxon>Lipomycetales</taxon>
        <taxon>Lipomycetaceae</taxon>
        <taxon>Lipomyces</taxon>
    </lineage>
</organism>
<dbReference type="AlphaFoldDB" id="A0A1E3QB73"/>
<keyword evidence="3" id="KW-1185">Reference proteome</keyword>
<feature type="compositionally biased region" description="Polar residues" evidence="1">
    <location>
        <begin position="54"/>
        <end position="64"/>
    </location>
</feature>
<dbReference type="EMBL" id="KV454291">
    <property type="protein sequence ID" value="ODQ74943.1"/>
    <property type="molecule type" value="Genomic_DNA"/>
</dbReference>
<proteinExistence type="predicted"/>
<reference evidence="2 3" key="1">
    <citation type="journal article" date="2016" name="Proc. Natl. Acad. Sci. U.S.A.">
        <title>Comparative genomics of biotechnologically important yeasts.</title>
        <authorList>
            <person name="Riley R."/>
            <person name="Haridas S."/>
            <person name="Wolfe K.H."/>
            <person name="Lopes M.R."/>
            <person name="Hittinger C.T."/>
            <person name="Goeker M."/>
            <person name="Salamov A.A."/>
            <person name="Wisecaver J.H."/>
            <person name="Long T.M."/>
            <person name="Calvey C.H."/>
            <person name="Aerts A.L."/>
            <person name="Barry K.W."/>
            <person name="Choi C."/>
            <person name="Clum A."/>
            <person name="Coughlan A.Y."/>
            <person name="Deshpande S."/>
            <person name="Douglass A.P."/>
            <person name="Hanson S.J."/>
            <person name="Klenk H.-P."/>
            <person name="LaButti K.M."/>
            <person name="Lapidus A."/>
            <person name="Lindquist E.A."/>
            <person name="Lipzen A.M."/>
            <person name="Meier-Kolthoff J.P."/>
            <person name="Ohm R.A."/>
            <person name="Otillar R.P."/>
            <person name="Pangilinan J.L."/>
            <person name="Peng Y."/>
            <person name="Rokas A."/>
            <person name="Rosa C.A."/>
            <person name="Scheuner C."/>
            <person name="Sibirny A.A."/>
            <person name="Slot J.C."/>
            <person name="Stielow J.B."/>
            <person name="Sun H."/>
            <person name="Kurtzman C.P."/>
            <person name="Blackwell M."/>
            <person name="Grigoriev I.V."/>
            <person name="Jeffries T.W."/>
        </authorList>
    </citation>
    <scope>NUCLEOTIDE SEQUENCE [LARGE SCALE GENOMIC DNA]</scope>
    <source>
        <strain evidence="2 3">NRRL Y-11557</strain>
    </source>
</reference>
<accession>A0A1E3QB73</accession>